<dbReference type="PANTHER" id="PTHR11476:SF7">
    <property type="entry name" value="HISTIDINE--TRNA LIGASE"/>
    <property type="match status" value="1"/>
</dbReference>
<dbReference type="InterPro" id="IPR036621">
    <property type="entry name" value="Anticodon-bd_dom_sf"/>
</dbReference>
<comment type="similarity">
    <text evidence="1 7">Belongs to the class-II aminoacyl-tRNA synthetase family.</text>
</comment>
<dbReference type="PROSITE" id="PS50862">
    <property type="entry name" value="AA_TRNA_LIGASE_II"/>
    <property type="match status" value="1"/>
</dbReference>
<dbReference type="SUPFAM" id="SSF55681">
    <property type="entry name" value="Class II aaRS and biotin synthetases"/>
    <property type="match status" value="1"/>
</dbReference>
<keyword evidence="3 7" id="KW-0547">Nucleotide-binding</keyword>
<dbReference type="InterPro" id="IPR004516">
    <property type="entry name" value="HisRS/HisZ"/>
</dbReference>
<evidence type="ECO:0000256" key="3">
    <source>
        <dbReference type="ARBA" id="ARBA00022741"/>
    </source>
</evidence>
<dbReference type="GO" id="GO:0006427">
    <property type="term" value="P:histidyl-tRNA aminoacylation"/>
    <property type="evidence" value="ECO:0007669"/>
    <property type="project" value="UniProtKB-UniRule"/>
</dbReference>
<dbReference type="GO" id="GO:0005737">
    <property type="term" value="C:cytoplasm"/>
    <property type="evidence" value="ECO:0007669"/>
    <property type="project" value="UniProtKB-SubCell"/>
</dbReference>
<feature type="domain" description="Aminoacyl-transfer RNA synthetases class-II family profile" evidence="9">
    <location>
        <begin position="1"/>
        <end position="322"/>
    </location>
</feature>
<dbReference type="RefSeq" id="WP_167703335.1">
    <property type="nucleotide sequence ID" value="NZ_CP118168.1"/>
</dbReference>
<dbReference type="InterPro" id="IPR045864">
    <property type="entry name" value="aa-tRNA-synth_II/BPL/LPL"/>
</dbReference>
<dbReference type="Proteomes" id="UP000752013">
    <property type="component" value="Unassembled WGS sequence"/>
</dbReference>
<dbReference type="NCBIfam" id="TIGR00442">
    <property type="entry name" value="hisS"/>
    <property type="match status" value="1"/>
</dbReference>
<keyword evidence="4 7" id="KW-0067">ATP-binding</keyword>
<feature type="binding site" evidence="8">
    <location>
        <position position="268"/>
    </location>
    <ligand>
        <name>L-histidine</name>
        <dbReference type="ChEBI" id="CHEBI:57595"/>
    </ligand>
</feature>
<evidence type="ECO:0000256" key="1">
    <source>
        <dbReference type="ARBA" id="ARBA00008226"/>
    </source>
</evidence>
<dbReference type="Pfam" id="PF13393">
    <property type="entry name" value="tRNA-synt_His"/>
    <property type="match status" value="1"/>
</dbReference>
<dbReference type="AlphaFoldDB" id="A0A968KV54"/>
<evidence type="ECO:0000256" key="8">
    <source>
        <dbReference type="PIRSR" id="PIRSR001549-1"/>
    </source>
</evidence>
<evidence type="ECO:0000256" key="5">
    <source>
        <dbReference type="ARBA" id="ARBA00022917"/>
    </source>
</evidence>
<evidence type="ECO:0000256" key="6">
    <source>
        <dbReference type="ARBA" id="ARBA00047639"/>
    </source>
</evidence>
<accession>A0A968KV54</accession>
<dbReference type="Gene3D" id="3.40.50.800">
    <property type="entry name" value="Anticodon-binding domain"/>
    <property type="match status" value="1"/>
</dbReference>
<dbReference type="GO" id="GO:0004821">
    <property type="term" value="F:histidine-tRNA ligase activity"/>
    <property type="evidence" value="ECO:0007669"/>
    <property type="project" value="UniProtKB-UniRule"/>
</dbReference>
<keyword evidence="7" id="KW-0963">Cytoplasm</keyword>
<dbReference type="Gene3D" id="3.30.930.10">
    <property type="entry name" value="Bira Bifunctional Protein, Domain 2"/>
    <property type="match status" value="1"/>
</dbReference>
<dbReference type="EC" id="6.1.1.21" evidence="7"/>
<evidence type="ECO:0000313" key="10">
    <source>
        <dbReference type="EMBL" id="NIZ46893.1"/>
    </source>
</evidence>
<feature type="binding site" evidence="8">
    <location>
        <position position="123"/>
    </location>
    <ligand>
        <name>L-histidine</name>
        <dbReference type="ChEBI" id="CHEBI:57595"/>
    </ligand>
</feature>
<evidence type="ECO:0000256" key="2">
    <source>
        <dbReference type="ARBA" id="ARBA00011738"/>
    </source>
</evidence>
<dbReference type="InterPro" id="IPR041715">
    <property type="entry name" value="HisRS-like_core"/>
</dbReference>
<evidence type="ECO:0000256" key="4">
    <source>
        <dbReference type="ARBA" id="ARBA00022840"/>
    </source>
</evidence>
<sequence length="426" mass="48515">MIDPRVVKGFRDTLPHDEYLRSQVIQKLAGAFYLQGYQPIDTPILEYTETLLGKSGGETEKQIFRFRDAGERDVAMRFDLTVPMARYIAMHKEELGLPFKRYHIAKVWRGEKPQRGRFREFYQCDFDLVGSSSPASDLDILLTAYESLQTLGITEFTIEVNHRGILREYLEKIGAVEHTVFILRTIDKIDKVGQELVKSELAQVLSDGIVNQLYEFLFPEKEVESLLEHMTSVLGLDSPSILHMKLIFNAVKNLDLSHAFQFNPKITRGLDYYTGMVFETFLSGDRMLGSICSGGRYDNLLSLYGKESISGVGGSIGLDRLLTSEKCLQLLNITTPPKVFIYHNTDGYTQAYSLIKALQRIGIVVEMYPDAKKIDNQTKYAIRRGFSQAIFIEGNGYTLRDMTKKESVKDLSLEMVVSRLQEQYLG</sequence>
<dbReference type="PANTHER" id="PTHR11476">
    <property type="entry name" value="HISTIDYL-TRNA SYNTHETASE"/>
    <property type="match status" value="1"/>
</dbReference>
<keyword evidence="7 10" id="KW-0436">Ligase</keyword>
<dbReference type="HAMAP" id="MF_00127">
    <property type="entry name" value="His_tRNA_synth"/>
    <property type="match status" value="1"/>
</dbReference>
<comment type="subunit">
    <text evidence="2 7">Homodimer.</text>
</comment>
<organism evidence="10 11">
    <name type="scientific">Entomospira nematocerorum</name>
    <dbReference type="NCBI Taxonomy" id="2719987"/>
    <lineage>
        <taxon>Bacteria</taxon>
        <taxon>Pseudomonadati</taxon>
        <taxon>Spirochaetota</taxon>
        <taxon>Spirochaetia</taxon>
        <taxon>Spirochaetales</taxon>
        <taxon>Spirochaetaceae</taxon>
        <taxon>Entomospira</taxon>
    </lineage>
</organism>
<dbReference type="PIRSF" id="PIRSF001549">
    <property type="entry name" value="His-tRNA_synth"/>
    <property type="match status" value="1"/>
</dbReference>
<evidence type="ECO:0000259" key="9">
    <source>
        <dbReference type="PROSITE" id="PS50862"/>
    </source>
</evidence>
<keyword evidence="5 7" id="KW-0648">Protein biosynthesis</keyword>
<evidence type="ECO:0000256" key="7">
    <source>
        <dbReference type="HAMAP-Rule" id="MF_00127"/>
    </source>
</evidence>
<evidence type="ECO:0000313" key="11">
    <source>
        <dbReference type="Proteomes" id="UP000752013"/>
    </source>
</evidence>
<dbReference type="SUPFAM" id="SSF52954">
    <property type="entry name" value="Class II aaRS ABD-related"/>
    <property type="match status" value="1"/>
</dbReference>
<proteinExistence type="inferred from homology"/>
<gene>
    <name evidence="7 10" type="primary">hisS</name>
    <name evidence="10" type="ORF">HCT46_03050</name>
</gene>
<feature type="binding site" evidence="8">
    <location>
        <position position="127"/>
    </location>
    <ligand>
        <name>L-histidine</name>
        <dbReference type="ChEBI" id="CHEBI:57595"/>
    </ligand>
</feature>
<dbReference type="CDD" id="cd00773">
    <property type="entry name" value="HisRS-like_core"/>
    <property type="match status" value="1"/>
</dbReference>
<keyword evidence="11" id="KW-1185">Reference proteome</keyword>
<dbReference type="InterPro" id="IPR015807">
    <property type="entry name" value="His-tRNA-ligase"/>
</dbReference>
<feature type="binding site" evidence="8">
    <location>
        <begin position="272"/>
        <end position="273"/>
    </location>
    <ligand>
        <name>L-histidine</name>
        <dbReference type="ChEBI" id="CHEBI:57595"/>
    </ligand>
</feature>
<reference evidence="10" key="1">
    <citation type="submission" date="2020-03" db="EMBL/GenBank/DDBJ databases">
        <title>Spirochaetal bacteria isolated from arthropods constitute a novel genus Entomospira genus novum within the order Spirochaetales.</title>
        <authorList>
            <person name="Grana-Miraglia L."/>
            <person name="Sikutova S."/>
            <person name="Fingerle V."/>
            <person name="Sing A."/>
            <person name="Castillo-Ramirez S."/>
            <person name="Margos G."/>
            <person name="Rudolf I."/>
        </authorList>
    </citation>
    <scope>NUCLEOTIDE SEQUENCE</scope>
    <source>
        <strain evidence="10">BR208</strain>
    </source>
</reference>
<comment type="subcellular location">
    <subcellularLocation>
        <location evidence="7">Cytoplasm</location>
    </subcellularLocation>
</comment>
<comment type="catalytic activity">
    <reaction evidence="6 7">
        <text>tRNA(His) + L-histidine + ATP = L-histidyl-tRNA(His) + AMP + diphosphate + H(+)</text>
        <dbReference type="Rhea" id="RHEA:17313"/>
        <dbReference type="Rhea" id="RHEA-COMP:9665"/>
        <dbReference type="Rhea" id="RHEA-COMP:9689"/>
        <dbReference type="ChEBI" id="CHEBI:15378"/>
        <dbReference type="ChEBI" id="CHEBI:30616"/>
        <dbReference type="ChEBI" id="CHEBI:33019"/>
        <dbReference type="ChEBI" id="CHEBI:57595"/>
        <dbReference type="ChEBI" id="CHEBI:78442"/>
        <dbReference type="ChEBI" id="CHEBI:78527"/>
        <dbReference type="ChEBI" id="CHEBI:456215"/>
        <dbReference type="EC" id="6.1.1.21"/>
    </reaction>
</comment>
<dbReference type="EMBL" id="JAATLK010000001">
    <property type="protein sequence ID" value="NIZ46893.1"/>
    <property type="molecule type" value="Genomic_DNA"/>
</dbReference>
<keyword evidence="7" id="KW-0030">Aminoacyl-tRNA synthetase</keyword>
<dbReference type="InterPro" id="IPR006195">
    <property type="entry name" value="aa-tRNA-synth_II"/>
</dbReference>
<feature type="binding site" evidence="8">
    <location>
        <position position="109"/>
    </location>
    <ligand>
        <name>L-histidine</name>
        <dbReference type="ChEBI" id="CHEBI:57595"/>
    </ligand>
</feature>
<name>A0A968KV54_9SPIO</name>
<dbReference type="GO" id="GO:0005524">
    <property type="term" value="F:ATP binding"/>
    <property type="evidence" value="ECO:0007669"/>
    <property type="project" value="UniProtKB-UniRule"/>
</dbReference>
<protein>
    <recommendedName>
        <fullName evidence="7">Histidine--tRNA ligase</fullName>
        <ecNumber evidence="7">6.1.1.21</ecNumber>
    </recommendedName>
    <alternativeName>
        <fullName evidence="7">Histidyl-tRNA synthetase</fullName>
        <shortName evidence="7">HisRS</shortName>
    </alternativeName>
</protein>
<comment type="caution">
    <text evidence="10">The sequence shown here is derived from an EMBL/GenBank/DDBJ whole genome shotgun (WGS) entry which is preliminary data.</text>
</comment>
<feature type="binding site" evidence="8">
    <location>
        <begin position="79"/>
        <end position="81"/>
    </location>
    <ligand>
        <name>L-histidine</name>
        <dbReference type="ChEBI" id="CHEBI:57595"/>
    </ligand>
</feature>